<evidence type="ECO:0000256" key="6">
    <source>
        <dbReference type="SAM" id="MobiDB-lite"/>
    </source>
</evidence>
<dbReference type="Proteomes" id="UP001165289">
    <property type="component" value="Unassembled WGS sequence"/>
</dbReference>
<sequence length="676" mass="74287">MSSFYIESESGCHHKPLQLTDTILVGRGHILKVTDKSVSRNHAQLVLDSAKTKLSIKSVHTNPTFVHKLGSDKTVVLNKDEEIELCHGDRFSFLPDKLFFRVDNKHSSSDQTLYLPIDNHEVSPTQEIDLDPLDSFKSPVETSETLLLPADSVDVNSGKYADPLETVKYPIDNCDTLHIPDATLEVNSTQVIEADPLETLQIPTDTSQTLYIPTSLSDDQDIDLDPLETFKSPIDNCETLYHPIGNSDGFNSTPEIDVDPLETYKDHIDNTDTLCIDELNSTQEIEADPLETVEIPTDLRETLCIPDTVEMNSTQEIVPDNMETLKIPAETVCIPADDHDEFTSTQEIDTDPLKISKKTTETAEIPAVNSESNGIGEIEKHEIGPAMEVVLENNSCNSDSTMGTDTGGSVSSSSTHKKRKLPVWMLEDTSAIPSNKKVKSITETKTPETETKVSEKPSATSKKTRSPSNSSSTAVIERNDASITHEDSIVSGGTTSKPAPPLESKECPDSLHSSHIPEPTSSNSDITDKITDSTAAILPVCPYGADCYRKNPDHRASYSHPPRGIATTPTKICPYGSECYRKNPAHFREFSHRIKKPRAAKTKKKSVLDGASDDDGTTNSYDLKDDFLDDSGSSSESCSTEIESSDSEGWQPSQDVTDDLLAEADEFVRNPKMLRK</sequence>
<evidence type="ECO:0000259" key="8">
    <source>
        <dbReference type="Pfam" id="PF17913"/>
    </source>
</evidence>
<name>A0AAV7KG59_9METZ</name>
<protein>
    <recommendedName>
        <fullName evidence="11">Aprataxin and PNK-like factor</fullName>
    </recommendedName>
</protein>
<dbReference type="InterPro" id="IPR041388">
    <property type="entry name" value="FHA_2"/>
</dbReference>
<dbReference type="GO" id="GO:0005634">
    <property type="term" value="C:nucleus"/>
    <property type="evidence" value="ECO:0007669"/>
    <property type="project" value="UniProtKB-SubCell"/>
</dbReference>
<feature type="region of interest" description="Disordered" evidence="6">
    <location>
        <begin position="593"/>
        <end position="658"/>
    </location>
</feature>
<organism evidence="9 10">
    <name type="scientific">Oopsacas minuta</name>
    <dbReference type="NCBI Taxonomy" id="111878"/>
    <lineage>
        <taxon>Eukaryota</taxon>
        <taxon>Metazoa</taxon>
        <taxon>Porifera</taxon>
        <taxon>Hexactinellida</taxon>
        <taxon>Hexasterophora</taxon>
        <taxon>Lyssacinosida</taxon>
        <taxon>Leucopsacidae</taxon>
        <taxon>Oopsacas</taxon>
    </lineage>
</organism>
<dbReference type="PANTHER" id="PTHR21315">
    <property type="entry name" value="APRATAXIN AND PNK-LIKE FACTOR-RELATED"/>
    <property type="match status" value="1"/>
</dbReference>
<dbReference type="InterPro" id="IPR008984">
    <property type="entry name" value="SMAD_FHA_dom_sf"/>
</dbReference>
<dbReference type="GO" id="GO:0006302">
    <property type="term" value="P:double-strand break repair"/>
    <property type="evidence" value="ECO:0007669"/>
    <property type="project" value="InterPro"/>
</dbReference>
<keyword evidence="10" id="KW-1185">Reference proteome</keyword>
<dbReference type="GO" id="GO:0003906">
    <property type="term" value="F:DNA-(apurinic or apyrimidinic site) endonuclease activity"/>
    <property type="evidence" value="ECO:0007669"/>
    <property type="project" value="InterPro"/>
</dbReference>
<accession>A0AAV7KG59</accession>
<dbReference type="GO" id="GO:0035861">
    <property type="term" value="C:site of double-strand break"/>
    <property type="evidence" value="ECO:0007669"/>
    <property type="project" value="TreeGrafter"/>
</dbReference>
<dbReference type="InterPro" id="IPR019406">
    <property type="entry name" value="APLF_PBZ"/>
</dbReference>
<dbReference type="PANTHER" id="PTHR21315:SF2">
    <property type="entry name" value="APRATAXIN AND PNK-LIKE FACTOR"/>
    <property type="match status" value="1"/>
</dbReference>
<feature type="domain" description="PBZ-type" evidence="7">
    <location>
        <begin position="573"/>
        <end position="592"/>
    </location>
</feature>
<evidence type="ECO:0000256" key="2">
    <source>
        <dbReference type="ARBA" id="ARBA00022763"/>
    </source>
</evidence>
<feature type="compositionally biased region" description="Low complexity" evidence="6">
    <location>
        <begin position="456"/>
        <end position="473"/>
    </location>
</feature>
<reference evidence="9 10" key="1">
    <citation type="journal article" date="2023" name="BMC Biol.">
        <title>The compact genome of the sponge Oopsacas minuta (Hexactinellida) is lacking key metazoan core genes.</title>
        <authorList>
            <person name="Santini S."/>
            <person name="Schenkelaars Q."/>
            <person name="Jourda C."/>
            <person name="Duchesne M."/>
            <person name="Belahbib H."/>
            <person name="Rocher C."/>
            <person name="Selva M."/>
            <person name="Riesgo A."/>
            <person name="Vervoort M."/>
            <person name="Leys S.P."/>
            <person name="Kodjabachian L."/>
            <person name="Le Bivic A."/>
            <person name="Borchiellini C."/>
            <person name="Claverie J.M."/>
            <person name="Renard E."/>
        </authorList>
    </citation>
    <scope>NUCLEOTIDE SEQUENCE [LARGE SCALE GENOMIC DNA]</scope>
    <source>
        <strain evidence="9">SPO-2</strain>
    </source>
</reference>
<dbReference type="AlphaFoldDB" id="A0AAV7KG59"/>
<feature type="domain" description="PNK FHA" evidence="8">
    <location>
        <begin position="6"/>
        <end position="66"/>
    </location>
</feature>
<dbReference type="Gene3D" id="2.60.200.20">
    <property type="match status" value="1"/>
</dbReference>
<evidence type="ECO:0000256" key="1">
    <source>
        <dbReference type="ARBA" id="ARBA00004123"/>
    </source>
</evidence>
<dbReference type="Pfam" id="PF17913">
    <property type="entry name" value="FHA_2"/>
    <property type="match status" value="1"/>
</dbReference>
<evidence type="ECO:0000313" key="9">
    <source>
        <dbReference type="EMBL" id="KAI6659336.1"/>
    </source>
</evidence>
<feature type="compositionally biased region" description="Basic residues" evidence="6">
    <location>
        <begin position="593"/>
        <end position="605"/>
    </location>
</feature>
<evidence type="ECO:0000256" key="3">
    <source>
        <dbReference type="ARBA" id="ARBA00022801"/>
    </source>
</evidence>
<dbReference type="Pfam" id="PF10283">
    <property type="entry name" value="zf-CCHH"/>
    <property type="match status" value="2"/>
</dbReference>
<evidence type="ECO:0000256" key="5">
    <source>
        <dbReference type="ARBA" id="ARBA00023242"/>
    </source>
</evidence>
<proteinExistence type="predicted"/>
<comment type="caution">
    <text evidence="9">The sequence shown here is derived from an EMBL/GenBank/DDBJ whole genome shotgun (WGS) entry which is preliminary data.</text>
</comment>
<dbReference type="GO" id="GO:0008408">
    <property type="term" value="F:3'-5' exonuclease activity"/>
    <property type="evidence" value="ECO:0007669"/>
    <property type="project" value="InterPro"/>
</dbReference>
<keyword evidence="2" id="KW-0227">DNA damage</keyword>
<feature type="compositionally biased region" description="Low complexity" evidence="6">
    <location>
        <begin position="630"/>
        <end position="642"/>
    </location>
</feature>
<dbReference type="SUPFAM" id="SSF49879">
    <property type="entry name" value="SMAD/FHA domain"/>
    <property type="match status" value="1"/>
</dbReference>
<feature type="region of interest" description="Disordered" evidence="6">
    <location>
        <begin position="395"/>
        <end position="527"/>
    </location>
</feature>
<feature type="compositionally biased region" description="Basic and acidic residues" evidence="6">
    <location>
        <begin position="477"/>
        <end position="488"/>
    </location>
</feature>
<keyword evidence="3" id="KW-0378">Hydrolase</keyword>
<gene>
    <name evidence="9" type="ORF">LOD99_15007</name>
</gene>
<dbReference type="EMBL" id="JAKMXF010000066">
    <property type="protein sequence ID" value="KAI6659336.1"/>
    <property type="molecule type" value="Genomic_DNA"/>
</dbReference>
<keyword evidence="4" id="KW-0234">DNA repair</keyword>
<dbReference type="InterPro" id="IPR039253">
    <property type="entry name" value="APLF"/>
</dbReference>
<feature type="compositionally biased region" description="Low complexity" evidence="6">
    <location>
        <begin position="398"/>
        <end position="414"/>
    </location>
</feature>
<comment type="subcellular location">
    <subcellularLocation>
        <location evidence="1">Nucleus</location>
    </subcellularLocation>
</comment>
<feature type="domain" description="PBZ-type" evidence="7">
    <location>
        <begin position="539"/>
        <end position="562"/>
    </location>
</feature>
<evidence type="ECO:0008006" key="11">
    <source>
        <dbReference type="Google" id="ProtNLM"/>
    </source>
</evidence>
<evidence type="ECO:0000313" key="10">
    <source>
        <dbReference type="Proteomes" id="UP001165289"/>
    </source>
</evidence>
<evidence type="ECO:0000256" key="4">
    <source>
        <dbReference type="ARBA" id="ARBA00023204"/>
    </source>
</evidence>
<keyword evidence="5" id="KW-0539">Nucleus</keyword>
<feature type="compositionally biased region" description="Basic and acidic residues" evidence="6">
    <location>
        <begin position="440"/>
        <end position="455"/>
    </location>
</feature>
<evidence type="ECO:0000259" key="7">
    <source>
        <dbReference type="Pfam" id="PF10283"/>
    </source>
</evidence>